<proteinExistence type="predicted"/>
<accession>A0ABN8RV79</accession>
<dbReference type="EMBL" id="CALNXI010002126">
    <property type="protein sequence ID" value="CAH3183381.1"/>
    <property type="molecule type" value="Genomic_DNA"/>
</dbReference>
<evidence type="ECO:0008006" key="4">
    <source>
        <dbReference type="Google" id="ProtNLM"/>
    </source>
</evidence>
<dbReference type="Gene3D" id="3.60.10.10">
    <property type="entry name" value="Endonuclease/exonuclease/phosphatase"/>
    <property type="match status" value="1"/>
</dbReference>
<comment type="caution">
    <text evidence="2">The sequence shown here is derived from an EMBL/GenBank/DDBJ whole genome shotgun (WGS) entry which is preliminary data.</text>
</comment>
<feature type="region of interest" description="Disordered" evidence="1">
    <location>
        <begin position="267"/>
        <end position="321"/>
    </location>
</feature>
<evidence type="ECO:0000313" key="3">
    <source>
        <dbReference type="Proteomes" id="UP001159427"/>
    </source>
</evidence>
<reference evidence="2 3" key="1">
    <citation type="submission" date="2022-05" db="EMBL/GenBank/DDBJ databases">
        <authorList>
            <consortium name="Genoscope - CEA"/>
            <person name="William W."/>
        </authorList>
    </citation>
    <scope>NUCLEOTIDE SEQUENCE [LARGE SCALE GENOMIC DNA]</scope>
</reference>
<protein>
    <recommendedName>
        <fullName evidence="4">Endonuclease/exonuclease/phosphatase domain-containing protein</fullName>
    </recommendedName>
</protein>
<gene>
    <name evidence="2" type="ORF">PEVE_00014831</name>
</gene>
<name>A0ABN8RV79_9CNID</name>
<sequence length="321" mass="36206">MSGYSLMTVNMNGHTNAQERRKLLSEIIRREGKKSSLVFCQELPGRFERDVVPDNYDFVRTAGKHAAVMWSKQHFHSKKVDAGFKTKISDTLPHTMNIIGDDILSEIPARTAVVMLTAIKESCNFLAVSWHGPHSGWTLKRKQKALKGLILFLYEVCRRIEDVSLIIIGGDFNLNTLAENGLEELKVDFQPYGLSDRATERWKDRKNYIPYKDNFAITTTSTSEDFPFGAMKLWAVEPLSAFVYVKEEGSEKGKDILDHDPIVGFLQLGKTPSTANSNNNDDGDDDDNDDDDEDEDNDDDDDDDDDDDCDSHIDNDNNQGA</sequence>
<keyword evidence="3" id="KW-1185">Reference proteome</keyword>
<dbReference type="SUPFAM" id="SSF56219">
    <property type="entry name" value="DNase I-like"/>
    <property type="match status" value="1"/>
</dbReference>
<evidence type="ECO:0000256" key="1">
    <source>
        <dbReference type="SAM" id="MobiDB-lite"/>
    </source>
</evidence>
<organism evidence="2 3">
    <name type="scientific">Porites evermanni</name>
    <dbReference type="NCBI Taxonomy" id="104178"/>
    <lineage>
        <taxon>Eukaryota</taxon>
        <taxon>Metazoa</taxon>
        <taxon>Cnidaria</taxon>
        <taxon>Anthozoa</taxon>
        <taxon>Hexacorallia</taxon>
        <taxon>Scleractinia</taxon>
        <taxon>Fungiina</taxon>
        <taxon>Poritidae</taxon>
        <taxon>Porites</taxon>
    </lineage>
</organism>
<feature type="compositionally biased region" description="Acidic residues" evidence="1">
    <location>
        <begin position="281"/>
        <end position="309"/>
    </location>
</feature>
<dbReference type="Proteomes" id="UP001159427">
    <property type="component" value="Unassembled WGS sequence"/>
</dbReference>
<dbReference type="InterPro" id="IPR036691">
    <property type="entry name" value="Endo/exonu/phosph_ase_sf"/>
</dbReference>
<evidence type="ECO:0000313" key="2">
    <source>
        <dbReference type="EMBL" id="CAH3183381.1"/>
    </source>
</evidence>